<gene>
    <name evidence="7" type="ORF">AVDCRST_MAG02-2075</name>
</gene>
<dbReference type="InterPro" id="IPR000595">
    <property type="entry name" value="cNMP-bd_dom"/>
</dbReference>
<dbReference type="InterPro" id="IPR018490">
    <property type="entry name" value="cNMP-bd_dom_sf"/>
</dbReference>
<dbReference type="PANTHER" id="PTHR43065">
    <property type="entry name" value="SENSOR HISTIDINE KINASE"/>
    <property type="match status" value="1"/>
</dbReference>
<dbReference type="PROSITE" id="PS50109">
    <property type="entry name" value="HIS_KIN"/>
    <property type="match status" value="1"/>
</dbReference>
<dbReference type="SUPFAM" id="SSF55874">
    <property type="entry name" value="ATPase domain of HSP90 chaperone/DNA topoisomerase II/histidine kinase"/>
    <property type="match status" value="1"/>
</dbReference>
<dbReference type="GO" id="GO:0000160">
    <property type="term" value="P:phosphorelay signal transduction system"/>
    <property type="evidence" value="ECO:0007669"/>
    <property type="project" value="UniProtKB-KW"/>
</dbReference>
<dbReference type="PRINTS" id="PR00344">
    <property type="entry name" value="BCTRLSENSOR"/>
</dbReference>
<organism evidence="7">
    <name type="scientific">uncultured Rubrobacteraceae bacterium</name>
    <dbReference type="NCBI Taxonomy" id="349277"/>
    <lineage>
        <taxon>Bacteria</taxon>
        <taxon>Bacillati</taxon>
        <taxon>Actinomycetota</taxon>
        <taxon>Rubrobacteria</taxon>
        <taxon>Rubrobacterales</taxon>
        <taxon>Rubrobacteraceae</taxon>
        <taxon>environmental samples</taxon>
    </lineage>
</organism>
<dbReference type="PANTHER" id="PTHR43065:SF48">
    <property type="entry name" value="HISTIDINE KINASE"/>
    <property type="match status" value="1"/>
</dbReference>
<dbReference type="GO" id="GO:0004673">
    <property type="term" value="F:protein histidine kinase activity"/>
    <property type="evidence" value="ECO:0007669"/>
    <property type="project" value="UniProtKB-EC"/>
</dbReference>
<dbReference type="Pfam" id="PF00027">
    <property type="entry name" value="cNMP_binding"/>
    <property type="match status" value="1"/>
</dbReference>
<comment type="catalytic activity">
    <reaction evidence="1">
        <text>ATP + protein L-histidine = ADP + protein N-phospho-L-histidine.</text>
        <dbReference type="EC" id="2.7.13.3"/>
    </reaction>
</comment>
<keyword evidence="4" id="KW-0902">Two-component regulatory system</keyword>
<dbReference type="Gene3D" id="2.60.120.10">
    <property type="entry name" value="Jelly Rolls"/>
    <property type="match status" value="1"/>
</dbReference>
<dbReference type="AlphaFoldDB" id="A0A6J4R5L6"/>
<reference evidence="7" key="1">
    <citation type="submission" date="2020-02" db="EMBL/GenBank/DDBJ databases">
        <authorList>
            <person name="Meier V. D."/>
        </authorList>
    </citation>
    <scope>NUCLEOTIDE SEQUENCE</scope>
    <source>
        <strain evidence="7">AVDCRST_MAG02</strain>
    </source>
</reference>
<dbReference type="SMART" id="SM00387">
    <property type="entry name" value="HATPase_c"/>
    <property type="match status" value="1"/>
</dbReference>
<dbReference type="SUPFAM" id="SSF51206">
    <property type="entry name" value="cAMP-binding domain-like"/>
    <property type="match status" value="1"/>
</dbReference>
<dbReference type="PROSITE" id="PS50042">
    <property type="entry name" value="CNMP_BINDING_3"/>
    <property type="match status" value="1"/>
</dbReference>
<accession>A0A6J4R5L6</accession>
<dbReference type="SMART" id="SM00100">
    <property type="entry name" value="cNMP"/>
    <property type="match status" value="1"/>
</dbReference>
<dbReference type="EC" id="2.7.13.3" evidence="2"/>
<proteinExistence type="predicted"/>
<name>A0A6J4R5L6_9ACTN</name>
<dbReference type="Pfam" id="PF02518">
    <property type="entry name" value="HATPase_c"/>
    <property type="match status" value="1"/>
</dbReference>
<evidence type="ECO:0000256" key="4">
    <source>
        <dbReference type="ARBA" id="ARBA00023012"/>
    </source>
</evidence>
<dbReference type="InterPro" id="IPR014710">
    <property type="entry name" value="RmlC-like_jellyroll"/>
</dbReference>
<feature type="domain" description="Cyclic nucleotide-binding" evidence="5">
    <location>
        <begin position="13"/>
        <end position="132"/>
    </location>
</feature>
<dbReference type="InterPro" id="IPR004358">
    <property type="entry name" value="Sig_transdc_His_kin-like_C"/>
</dbReference>
<dbReference type="Gene3D" id="1.10.287.130">
    <property type="match status" value="1"/>
</dbReference>
<dbReference type="Gene3D" id="3.30.565.10">
    <property type="entry name" value="Histidine kinase-like ATPase, C-terminal domain"/>
    <property type="match status" value="1"/>
</dbReference>
<evidence type="ECO:0000259" key="6">
    <source>
        <dbReference type="PROSITE" id="PS50109"/>
    </source>
</evidence>
<evidence type="ECO:0000256" key="1">
    <source>
        <dbReference type="ARBA" id="ARBA00000085"/>
    </source>
</evidence>
<keyword evidence="3 7" id="KW-0808">Transferase</keyword>
<evidence type="ECO:0000313" key="7">
    <source>
        <dbReference type="EMBL" id="CAA9459805.1"/>
    </source>
</evidence>
<evidence type="ECO:0000256" key="3">
    <source>
        <dbReference type="ARBA" id="ARBA00022777"/>
    </source>
</evidence>
<sequence length="463" mass="49721">MMRAPGETRDDQEEQRLTEDQVRALYGYGRELRLEEGDYLFDEKGVVDSFYVVVGGEVGISRLDGAEETRLLTHGPGEFTGGLAVLTGRRSIHRARALSPARVLEIDSETFRRVAVEQPAAADAFISGLARRMRVTQRAFRQHEKLAALGKLSAGLAHELNNPAAAASRASEELGAGILTAQLRALEHDARFSPEGRRRLADLLGEVSARPTATPDPLSLSDTEDDLALWLEDRGVDEARDLAPTFAAAGVEERDLEGLSTPSEKELPGAVRWLAGTLELTGLTQELSVSIGRISHLVGAMKEYTFMDRPVRVEVDVVQGIENTLTILGHKLKGVAVARDYEEGLPKVPGNGGELNQVWTNLLDNAADAVAGGGSVRVRAFRDGEAVVVEVSDDGPGMPPEIKGRVFEPFFTTKEVGSGAGLGLDVARRAVAGHGGDISMHSGPEGTRFAVRLPLEARTRNGG</sequence>
<evidence type="ECO:0000259" key="5">
    <source>
        <dbReference type="PROSITE" id="PS50042"/>
    </source>
</evidence>
<dbReference type="EMBL" id="CADCVH010000069">
    <property type="protein sequence ID" value="CAA9459805.1"/>
    <property type="molecule type" value="Genomic_DNA"/>
</dbReference>
<evidence type="ECO:0000256" key="2">
    <source>
        <dbReference type="ARBA" id="ARBA00012438"/>
    </source>
</evidence>
<protein>
    <recommendedName>
        <fullName evidence="2">histidine kinase</fullName>
        <ecNumber evidence="2">2.7.13.3</ecNumber>
    </recommendedName>
</protein>
<dbReference type="InterPro" id="IPR005467">
    <property type="entry name" value="His_kinase_dom"/>
</dbReference>
<dbReference type="CDD" id="cd00038">
    <property type="entry name" value="CAP_ED"/>
    <property type="match status" value="1"/>
</dbReference>
<feature type="domain" description="Histidine kinase" evidence="6">
    <location>
        <begin position="333"/>
        <end position="457"/>
    </location>
</feature>
<dbReference type="InterPro" id="IPR003594">
    <property type="entry name" value="HATPase_dom"/>
</dbReference>
<dbReference type="InterPro" id="IPR036890">
    <property type="entry name" value="HATPase_C_sf"/>
</dbReference>
<keyword evidence="3 7" id="KW-0418">Kinase</keyword>